<proteinExistence type="predicted"/>
<name>A0AAD9JRI5_9ANNE</name>
<organism evidence="2 3">
    <name type="scientific">Paralvinella palmiformis</name>
    <dbReference type="NCBI Taxonomy" id="53620"/>
    <lineage>
        <taxon>Eukaryota</taxon>
        <taxon>Metazoa</taxon>
        <taxon>Spiralia</taxon>
        <taxon>Lophotrochozoa</taxon>
        <taxon>Annelida</taxon>
        <taxon>Polychaeta</taxon>
        <taxon>Sedentaria</taxon>
        <taxon>Canalipalpata</taxon>
        <taxon>Terebellida</taxon>
        <taxon>Terebelliformia</taxon>
        <taxon>Alvinellidae</taxon>
        <taxon>Paralvinella</taxon>
    </lineage>
</organism>
<keyword evidence="1" id="KW-1133">Transmembrane helix</keyword>
<reference evidence="2" key="1">
    <citation type="journal article" date="2023" name="Mol. Biol. Evol.">
        <title>Third-Generation Sequencing Reveals the Adaptive Role of the Epigenome in Three Deep-Sea Polychaetes.</title>
        <authorList>
            <person name="Perez M."/>
            <person name="Aroh O."/>
            <person name="Sun Y."/>
            <person name="Lan Y."/>
            <person name="Juniper S.K."/>
            <person name="Young C.R."/>
            <person name="Angers B."/>
            <person name="Qian P.Y."/>
        </authorList>
    </citation>
    <scope>NUCLEOTIDE SEQUENCE</scope>
    <source>
        <strain evidence="2">P08H-3</strain>
    </source>
</reference>
<protein>
    <submittedName>
        <fullName evidence="2">Uncharacterized protein</fullName>
    </submittedName>
</protein>
<comment type="caution">
    <text evidence="2">The sequence shown here is derived from an EMBL/GenBank/DDBJ whole genome shotgun (WGS) entry which is preliminary data.</text>
</comment>
<keyword evidence="1" id="KW-0812">Transmembrane</keyword>
<evidence type="ECO:0000256" key="1">
    <source>
        <dbReference type="SAM" id="Phobius"/>
    </source>
</evidence>
<feature type="transmembrane region" description="Helical" evidence="1">
    <location>
        <begin position="96"/>
        <end position="120"/>
    </location>
</feature>
<evidence type="ECO:0000313" key="3">
    <source>
        <dbReference type="Proteomes" id="UP001208570"/>
    </source>
</evidence>
<keyword evidence="1" id="KW-0472">Membrane</keyword>
<sequence>MIGLNCCRRQTCCGYKYMDYDTNSGWRRDDIDGPYAWMIALVSCCGHLLIYGILFSSGVFYGMFCEIFDGSSSTLSLTASLSASFTYGFSRQNYGSIMIILAFDFYTCYIICNIVINLLMNPVCICLL</sequence>
<dbReference type="EMBL" id="JAODUP010000183">
    <property type="protein sequence ID" value="KAK2157876.1"/>
    <property type="molecule type" value="Genomic_DNA"/>
</dbReference>
<dbReference type="AlphaFoldDB" id="A0AAD9JRI5"/>
<feature type="transmembrane region" description="Helical" evidence="1">
    <location>
        <begin position="35"/>
        <end position="61"/>
    </location>
</feature>
<dbReference type="Proteomes" id="UP001208570">
    <property type="component" value="Unassembled WGS sequence"/>
</dbReference>
<evidence type="ECO:0000313" key="2">
    <source>
        <dbReference type="EMBL" id="KAK2157876.1"/>
    </source>
</evidence>
<accession>A0AAD9JRI5</accession>
<keyword evidence="3" id="KW-1185">Reference proteome</keyword>
<gene>
    <name evidence="2" type="ORF">LSH36_183g01017</name>
</gene>